<protein>
    <submittedName>
        <fullName evidence="1">Unplaced genomic scaffold scaffold_148, whole genome shotgun sequence</fullName>
    </submittedName>
</protein>
<dbReference type="STRING" id="930991.A0A0D0E0D6"/>
<dbReference type="EMBL" id="KN824970">
    <property type="protein sequence ID" value="KIK96756.1"/>
    <property type="molecule type" value="Genomic_DNA"/>
</dbReference>
<organism evidence="1 2">
    <name type="scientific">Paxillus rubicundulus Ve08.2h10</name>
    <dbReference type="NCBI Taxonomy" id="930991"/>
    <lineage>
        <taxon>Eukaryota</taxon>
        <taxon>Fungi</taxon>
        <taxon>Dikarya</taxon>
        <taxon>Basidiomycota</taxon>
        <taxon>Agaricomycotina</taxon>
        <taxon>Agaricomycetes</taxon>
        <taxon>Agaricomycetidae</taxon>
        <taxon>Boletales</taxon>
        <taxon>Paxilineae</taxon>
        <taxon>Paxillaceae</taxon>
        <taxon>Paxillus</taxon>
    </lineage>
</organism>
<evidence type="ECO:0000313" key="1">
    <source>
        <dbReference type="EMBL" id="KIK96756.1"/>
    </source>
</evidence>
<dbReference type="InParanoid" id="A0A0D0E0D6"/>
<sequence length="122" mass="13929">NSAIATFFMPSDPSRIRDMHCKHIQATPLWQCGPAHYDTILVDMDGSADSINGMDVTQVLCLFSFLFLNKMFPCALVHWYKCIGSQPDSTTGLWMVHLSFEYDRLHKLSIIHLNSIFRAVHL</sequence>
<dbReference type="OrthoDB" id="2684213at2759"/>
<keyword evidence="2" id="KW-1185">Reference proteome</keyword>
<evidence type="ECO:0000313" key="2">
    <source>
        <dbReference type="Proteomes" id="UP000054538"/>
    </source>
</evidence>
<dbReference type="HOGENOM" id="CLU_006344_16_1_1"/>
<reference evidence="1 2" key="1">
    <citation type="submission" date="2014-04" db="EMBL/GenBank/DDBJ databases">
        <authorList>
            <consortium name="DOE Joint Genome Institute"/>
            <person name="Kuo A."/>
            <person name="Kohler A."/>
            <person name="Jargeat P."/>
            <person name="Nagy L.G."/>
            <person name="Floudas D."/>
            <person name="Copeland A."/>
            <person name="Barry K.W."/>
            <person name="Cichocki N."/>
            <person name="Veneault-Fourrey C."/>
            <person name="LaButti K."/>
            <person name="Lindquist E.A."/>
            <person name="Lipzen A."/>
            <person name="Lundell T."/>
            <person name="Morin E."/>
            <person name="Murat C."/>
            <person name="Sun H."/>
            <person name="Tunlid A."/>
            <person name="Henrissat B."/>
            <person name="Grigoriev I.V."/>
            <person name="Hibbett D.S."/>
            <person name="Martin F."/>
            <person name="Nordberg H.P."/>
            <person name="Cantor M.N."/>
            <person name="Hua S.X."/>
        </authorList>
    </citation>
    <scope>NUCLEOTIDE SEQUENCE [LARGE SCALE GENOMIC DNA]</scope>
    <source>
        <strain evidence="1 2">Ve08.2h10</strain>
    </source>
</reference>
<reference evidence="2" key="2">
    <citation type="submission" date="2015-01" db="EMBL/GenBank/DDBJ databases">
        <title>Evolutionary Origins and Diversification of the Mycorrhizal Mutualists.</title>
        <authorList>
            <consortium name="DOE Joint Genome Institute"/>
            <consortium name="Mycorrhizal Genomics Consortium"/>
            <person name="Kohler A."/>
            <person name="Kuo A."/>
            <person name="Nagy L.G."/>
            <person name="Floudas D."/>
            <person name="Copeland A."/>
            <person name="Barry K.W."/>
            <person name="Cichocki N."/>
            <person name="Veneault-Fourrey C."/>
            <person name="LaButti K."/>
            <person name="Lindquist E.A."/>
            <person name="Lipzen A."/>
            <person name="Lundell T."/>
            <person name="Morin E."/>
            <person name="Murat C."/>
            <person name="Riley R."/>
            <person name="Ohm R."/>
            <person name="Sun H."/>
            <person name="Tunlid A."/>
            <person name="Henrissat B."/>
            <person name="Grigoriev I.V."/>
            <person name="Hibbett D.S."/>
            <person name="Martin F."/>
        </authorList>
    </citation>
    <scope>NUCLEOTIDE SEQUENCE [LARGE SCALE GENOMIC DNA]</scope>
    <source>
        <strain evidence="2">Ve08.2h10</strain>
    </source>
</reference>
<dbReference type="Proteomes" id="UP000054538">
    <property type="component" value="Unassembled WGS sequence"/>
</dbReference>
<dbReference type="AlphaFoldDB" id="A0A0D0E0D6"/>
<name>A0A0D0E0D6_9AGAM</name>
<feature type="non-terminal residue" evidence="1">
    <location>
        <position position="1"/>
    </location>
</feature>
<gene>
    <name evidence="1" type="ORF">PAXRUDRAFT_137788</name>
</gene>
<accession>A0A0D0E0D6</accession>
<proteinExistence type="predicted"/>